<dbReference type="Gene3D" id="2.60.120.260">
    <property type="entry name" value="Galactose-binding domain-like"/>
    <property type="match status" value="2"/>
</dbReference>
<dbReference type="PANTHER" id="PTHR35532:SF5">
    <property type="entry name" value="CARBOHYDRATE-BINDING DOMAIN-CONTAINING PROTEIN"/>
    <property type="match status" value="1"/>
</dbReference>
<name>A0A679HD22_BACT4</name>
<reference evidence="1 2" key="1">
    <citation type="submission" date="2020-02" db="EMBL/GenBank/DDBJ databases">
        <title>Whole-genome sequencing and comparative analysis of the genomes of Bacteroides thetaiotaomicron and Escherichia coli isolated from a healthy resident in Vietnam.</title>
        <authorList>
            <person name="Mohsin M."/>
            <person name="Tanaka K."/>
            <person name="Kawahara R."/>
            <person name="Kondo S."/>
            <person name="Noguchi H."/>
            <person name="Motooka D."/>
            <person name="Nakamura S."/>
            <person name="Khong D.T."/>
            <person name="Nguyen T.N."/>
            <person name="Tran H.T."/>
            <person name="Yamamoto Y."/>
        </authorList>
    </citation>
    <scope>NUCLEOTIDE SEQUENCE [LARGE SCALE GENOMIC DNA]</scope>
    <source>
        <strain evidence="1 2">F9-2</strain>
    </source>
</reference>
<dbReference type="SUPFAM" id="SSF54001">
    <property type="entry name" value="Cysteine proteinases"/>
    <property type="match status" value="1"/>
</dbReference>
<accession>A0A679HD22</accession>
<dbReference type="EMBL" id="AP022660">
    <property type="protein sequence ID" value="BCA52284.1"/>
    <property type="molecule type" value="Genomic_DNA"/>
</dbReference>
<dbReference type="InterPro" id="IPR038765">
    <property type="entry name" value="Papain-like_cys_pep_sf"/>
</dbReference>
<evidence type="ECO:0000313" key="2">
    <source>
        <dbReference type="Proteomes" id="UP000500882"/>
    </source>
</evidence>
<dbReference type="Proteomes" id="UP000500882">
    <property type="component" value="Chromosome"/>
</dbReference>
<organism evidence="1 2">
    <name type="scientific">Bacteroides thetaiotaomicron</name>
    <dbReference type="NCBI Taxonomy" id="818"/>
    <lineage>
        <taxon>Bacteria</taxon>
        <taxon>Pseudomonadati</taxon>
        <taxon>Bacteroidota</taxon>
        <taxon>Bacteroidia</taxon>
        <taxon>Bacteroidales</taxon>
        <taxon>Bacteroidaceae</taxon>
        <taxon>Bacteroides</taxon>
    </lineage>
</organism>
<evidence type="ECO:0000313" key="1">
    <source>
        <dbReference type="EMBL" id="BCA52284.1"/>
    </source>
</evidence>
<protein>
    <recommendedName>
        <fullName evidence="3">F5/8 type C domain protein</fullName>
    </recommendedName>
</protein>
<dbReference type="AlphaFoldDB" id="A0A679HD22"/>
<evidence type="ECO:0008006" key="3">
    <source>
        <dbReference type="Google" id="ProtNLM"/>
    </source>
</evidence>
<sequence>MSIEDRQVTVYNICKYICNKNMMKDIIIYNIYIAWVIALCSSCNSPLSQALDEAGNNRSELEAVLEHYKNDELKLQAARFLIENMDAHYSSQSEAIDTFYNNIDSIFTKYKWESDGFYNYAYDSILIKMSSIKAVETKRVDIENIKSDYLIAHIDSAFKVWNQIWAGEYSFEHFCNYVLPYRVGQEPVSDWRKAYMEQYLPRVQHLQNNQFNYHYKYGSYSAINQWFHTAVYYPKESMPEFPLNLLLKVRVGNCDSYASRNVAQMRAIGLPAAKDFTPQWGNRSMGHSWAVLLPEDDLAFPFGQNERLGDHFFARPEHKLPKVFRQTFKKQPEMYDIAYSDEKRPELFQSPCLMDVTSSYIKTSDVDVSLFSNPVVDNREWIYLAVFNNQNWSIVHYSRRKGEKAHFMQMGRGIVYLPVCYASNEQIVPAGYPFILNTDGTTHILRADTTQLKRIRLTRKYTFSDWLKTLCKRTWGGKFQVADKEDFSDSLTIATIDSITESRFHSLSTNYTGKYRYFRYLSPNGSHGNMAEVEMYDSVGVRPPVKNMFGARYATRDGNLERMFDGDVLTCYNRDAADDGWAAVEFEQPVHLSNIRFLPRNDDNFIREGENYQLFYWDGNEWSLIKESIGNREGVLYFDNVPNNALLLLHNATKGKEERIFTFDGKTQVWW</sequence>
<proteinExistence type="predicted"/>
<gene>
    <name evidence="1" type="ORF">BatF92_42260</name>
</gene>
<dbReference type="PANTHER" id="PTHR35532">
    <property type="entry name" value="SIMILAR TO POLYHYDROXYALKANOATE DEPOLYMERASE"/>
    <property type="match status" value="1"/>
</dbReference>